<dbReference type="AlphaFoldDB" id="A0A2N3XQZ4"/>
<organism evidence="8 9">
    <name type="scientific">Saccharopolyspora spinosa</name>
    <dbReference type="NCBI Taxonomy" id="60894"/>
    <lineage>
        <taxon>Bacteria</taxon>
        <taxon>Bacillati</taxon>
        <taxon>Actinomycetota</taxon>
        <taxon>Actinomycetes</taxon>
        <taxon>Pseudonocardiales</taxon>
        <taxon>Pseudonocardiaceae</taxon>
        <taxon>Saccharopolyspora</taxon>
    </lineage>
</organism>
<sequence>MPLTARRPRVGVCVAMAIGAMMSVQTGAAVSTWMFAAVGPVGAAFLRLALAAAFLLAICRPNPFKFSKSSMLSAIGLGLVSCCMTLFYFQAINLIPLGTASTLEYLGPFTIAVIGLKKRRDLVWPVLALAGVVMLTTPWAGEFNPVGIAYGLAAGASLGGYVVLSQRVGDSFSGMQGLAISLTVAAITASFFGAKSSINGITITILIISAVSAILLPLLPYALEMQALRGMTTSSFSTLMSFEPGFACVIGFVLLGQQLSFLQFAGIALVVIAGVGAVRRGQRTEPALA</sequence>
<feature type="transmembrane region" description="Helical" evidence="6">
    <location>
        <begin position="95"/>
        <end position="115"/>
    </location>
</feature>
<protein>
    <submittedName>
        <fullName evidence="8">Inner membrane transporter RhtA</fullName>
    </submittedName>
</protein>
<feature type="domain" description="EamA" evidence="7">
    <location>
        <begin position="147"/>
        <end position="273"/>
    </location>
</feature>
<feature type="transmembrane region" description="Helical" evidence="6">
    <location>
        <begin position="122"/>
        <end position="141"/>
    </location>
</feature>
<keyword evidence="5 6" id="KW-0472">Membrane</keyword>
<evidence type="ECO:0000256" key="2">
    <source>
        <dbReference type="ARBA" id="ARBA00007362"/>
    </source>
</evidence>
<dbReference type="PANTHER" id="PTHR32322:SF2">
    <property type="entry name" value="EAMA DOMAIN-CONTAINING PROTEIN"/>
    <property type="match status" value="1"/>
</dbReference>
<evidence type="ECO:0000256" key="4">
    <source>
        <dbReference type="ARBA" id="ARBA00022989"/>
    </source>
</evidence>
<dbReference type="Pfam" id="PF00892">
    <property type="entry name" value="EamA"/>
    <property type="match status" value="2"/>
</dbReference>
<reference evidence="8" key="1">
    <citation type="submission" date="2017-12" db="EMBL/GenBank/DDBJ databases">
        <title>Sequencing the genomes of 1000 Actinobacteria strains.</title>
        <authorList>
            <person name="Klenk H.-P."/>
        </authorList>
    </citation>
    <scope>NUCLEOTIDE SEQUENCE [LARGE SCALE GENOMIC DNA]</scope>
    <source>
        <strain evidence="8">DSM 44228</strain>
    </source>
</reference>
<evidence type="ECO:0000256" key="5">
    <source>
        <dbReference type="ARBA" id="ARBA00023136"/>
    </source>
</evidence>
<comment type="subcellular location">
    <subcellularLocation>
        <location evidence="1">Membrane</location>
        <topology evidence="1">Multi-pass membrane protein</topology>
    </subcellularLocation>
</comment>
<dbReference type="InterPro" id="IPR037185">
    <property type="entry name" value="EmrE-like"/>
</dbReference>
<dbReference type="InterPro" id="IPR050638">
    <property type="entry name" value="AA-Vitamin_Transporters"/>
</dbReference>
<feature type="transmembrane region" description="Helical" evidence="6">
    <location>
        <begin position="235"/>
        <end position="255"/>
    </location>
</feature>
<accession>A0A2N3XQZ4</accession>
<comment type="similarity">
    <text evidence="2">Belongs to the EamA transporter family.</text>
</comment>
<evidence type="ECO:0000256" key="6">
    <source>
        <dbReference type="SAM" id="Phobius"/>
    </source>
</evidence>
<dbReference type="GO" id="GO:0016020">
    <property type="term" value="C:membrane"/>
    <property type="evidence" value="ECO:0007669"/>
    <property type="project" value="UniProtKB-SubCell"/>
</dbReference>
<feature type="transmembrane region" description="Helical" evidence="6">
    <location>
        <begin position="147"/>
        <end position="164"/>
    </location>
</feature>
<feature type="transmembrane region" description="Helical" evidence="6">
    <location>
        <begin position="38"/>
        <end position="59"/>
    </location>
</feature>
<keyword evidence="4 6" id="KW-1133">Transmembrane helix</keyword>
<feature type="transmembrane region" description="Helical" evidence="6">
    <location>
        <begin position="261"/>
        <end position="278"/>
    </location>
</feature>
<proteinExistence type="inferred from homology"/>
<dbReference type="Proteomes" id="UP000233786">
    <property type="component" value="Unassembled WGS sequence"/>
</dbReference>
<dbReference type="InterPro" id="IPR000620">
    <property type="entry name" value="EamA_dom"/>
</dbReference>
<dbReference type="PANTHER" id="PTHR32322">
    <property type="entry name" value="INNER MEMBRANE TRANSPORTER"/>
    <property type="match status" value="1"/>
</dbReference>
<gene>
    <name evidence="8" type="ORF">A8926_0552</name>
</gene>
<dbReference type="SUPFAM" id="SSF103481">
    <property type="entry name" value="Multidrug resistance efflux transporter EmrE"/>
    <property type="match status" value="2"/>
</dbReference>
<feature type="transmembrane region" description="Helical" evidence="6">
    <location>
        <begin position="176"/>
        <end position="194"/>
    </location>
</feature>
<name>A0A2N3XQZ4_SACSN</name>
<evidence type="ECO:0000313" key="8">
    <source>
        <dbReference type="EMBL" id="PKW13051.1"/>
    </source>
</evidence>
<dbReference type="EMBL" id="PJNB01000001">
    <property type="protein sequence ID" value="PKW13051.1"/>
    <property type="molecule type" value="Genomic_DNA"/>
</dbReference>
<feature type="transmembrane region" description="Helical" evidence="6">
    <location>
        <begin position="200"/>
        <end position="223"/>
    </location>
</feature>
<keyword evidence="3 6" id="KW-0812">Transmembrane</keyword>
<evidence type="ECO:0000259" key="7">
    <source>
        <dbReference type="Pfam" id="PF00892"/>
    </source>
</evidence>
<keyword evidence="9" id="KW-1185">Reference proteome</keyword>
<evidence type="ECO:0000256" key="3">
    <source>
        <dbReference type="ARBA" id="ARBA00022692"/>
    </source>
</evidence>
<feature type="domain" description="EamA" evidence="7">
    <location>
        <begin position="14"/>
        <end position="115"/>
    </location>
</feature>
<evidence type="ECO:0000313" key="9">
    <source>
        <dbReference type="Proteomes" id="UP000233786"/>
    </source>
</evidence>
<feature type="transmembrane region" description="Helical" evidence="6">
    <location>
        <begin position="71"/>
        <end position="89"/>
    </location>
</feature>
<evidence type="ECO:0000256" key="1">
    <source>
        <dbReference type="ARBA" id="ARBA00004141"/>
    </source>
</evidence>
<comment type="caution">
    <text evidence="8">The sequence shown here is derived from an EMBL/GenBank/DDBJ whole genome shotgun (WGS) entry which is preliminary data.</text>
</comment>